<gene>
    <name evidence="11" type="ORF">SI8410_11016208</name>
</gene>
<keyword evidence="6 8" id="KW-0406">Ion transport</keyword>
<sequence length="350" mass="36136">MTGGHLAAVVVLFTVLVIPFLASAGDENTGDAAGGESTAALRLKLVAVASILAAGGLGVLIPVLGKWVSALHPERNGFLLLKAFAGGVILATALVHILPAAFHGLASPCLAETPWRRFPFAGFVSMVASLAALVVDSYATGYYRRFHISKVRRLAGGAAGADESGEEQSSRSHGGGEPPPPGEEENAASQDARRRIVSHVLELGIVVHSVIIGVTLGASVHPTTIKPLLVALSFHQFFEGIGLGGCLLQAKFKTRTMTTMAMIFSLTTPAGIAVGLGISSRYDPGGGAALTVEGLLSAASAGILIYVSLVDLLAADFMSSKLLNNPPLQLSAYISLFLGAGFMSLLARWT</sequence>
<evidence type="ECO:0000313" key="12">
    <source>
        <dbReference type="Proteomes" id="UP000663760"/>
    </source>
</evidence>
<keyword evidence="10" id="KW-0732">Signal</keyword>
<proteinExistence type="inferred from homology"/>
<keyword evidence="7 8" id="KW-0472">Membrane</keyword>
<evidence type="ECO:0000256" key="5">
    <source>
        <dbReference type="ARBA" id="ARBA00022989"/>
    </source>
</evidence>
<keyword evidence="4 8" id="KW-0812">Transmembrane</keyword>
<dbReference type="GO" id="GO:0005886">
    <property type="term" value="C:plasma membrane"/>
    <property type="evidence" value="ECO:0007669"/>
    <property type="project" value="TreeGrafter"/>
</dbReference>
<evidence type="ECO:0000256" key="7">
    <source>
        <dbReference type="ARBA" id="ARBA00023136"/>
    </source>
</evidence>
<dbReference type="InterPro" id="IPR004698">
    <property type="entry name" value="Zn/Fe_permease_fun/pln"/>
</dbReference>
<feature type="transmembrane region" description="Helical" evidence="8">
    <location>
        <begin position="40"/>
        <end position="65"/>
    </location>
</feature>
<protein>
    <submittedName>
        <fullName evidence="11">Uncharacterized protein</fullName>
    </submittedName>
</protein>
<dbReference type="EMBL" id="LR746274">
    <property type="protein sequence ID" value="CAA7405530.1"/>
    <property type="molecule type" value="Genomic_DNA"/>
</dbReference>
<dbReference type="PANTHER" id="PTHR11040:SF181">
    <property type="entry name" value="ZINC TRANSPORTER 1"/>
    <property type="match status" value="1"/>
</dbReference>
<dbReference type="NCBIfam" id="TIGR00820">
    <property type="entry name" value="zip"/>
    <property type="match status" value="1"/>
</dbReference>
<keyword evidence="12" id="KW-1185">Reference proteome</keyword>
<evidence type="ECO:0000256" key="3">
    <source>
        <dbReference type="ARBA" id="ARBA00022448"/>
    </source>
</evidence>
<dbReference type="AlphaFoldDB" id="A0A7I8L6K8"/>
<keyword evidence="3 8" id="KW-0813">Transport</keyword>
<feature type="transmembrane region" description="Helical" evidence="8">
    <location>
        <begin position="200"/>
        <end position="221"/>
    </location>
</feature>
<comment type="similarity">
    <text evidence="2 8">Belongs to the ZIP transporter (TC 2.A.5) family.</text>
</comment>
<dbReference type="Proteomes" id="UP000663760">
    <property type="component" value="Chromosome 11"/>
</dbReference>
<evidence type="ECO:0000256" key="6">
    <source>
        <dbReference type="ARBA" id="ARBA00023065"/>
    </source>
</evidence>
<dbReference type="GO" id="GO:0005385">
    <property type="term" value="F:zinc ion transmembrane transporter activity"/>
    <property type="evidence" value="ECO:0007669"/>
    <property type="project" value="InterPro"/>
</dbReference>
<evidence type="ECO:0000256" key="9">
    <source>
        <dbReference type="SAM" id="MobiDB-lite"/>
    </source>
</evidence>
<dbReference type="OrthoDB" id="448280at2759"/>
<evidence type="ECO:0000256" key="2">
    <source>
        <dbReference type="ARBA" id="ARBA00006939"/>
    </source>
</evidence>
<feature type="signal peptide" evidence="10">
    <location>
        <begin position="1"/>
        <end position="24"/>
    </location>
</feature>
<evidence type="ECO:0000313" key="11">
    <source>
        <dbReference type="EMBL" id="CAA7405530.1"/>
    </source>
</evidence>
<feature type="transmembrane region" description="Helical" evidence="8">
    <location>
        <begin position="118"/>
        <end position="143"/>
    </location>
</feature>
<feature type="region of interest" description="Disordered" evidence="9">
    <location>
        <begin position="159"/>
        <end position="191"/>
    </location>
</feature>
<feature type="transmembrane region" description="Helical" evidence="8">
    <location>
        <begin position="330"/>
        <end position="349"/>
    </location>
</feature>
<feature type="transmembrane region" description="Helical" evidence="8">
    <location>
        <begin position="77"/>
        <end position="98"/>
    </location>
</feature>
<feature type="chain" id="PRO_5029810314" evidence="10">
    <location>
        <begin position="25"/>
        <end position="350"/>
    </location>
</feature>
<dbReference type="Pfam" id="PF02535">
    <property type="entry name" value="Zip"/>
    <property type="match status" value="1"/>
</dbReference>
<comment type="subcellular location">
    <subcellularLocation>
        <location evidence="1 8">Membrane</location>
        <topology evidence="1 8">Multi-pass membrane protein</topology>
    </subcellularLocation>
</comment>
<evidence type="ECO:0000256" key="4">
    <source>
        <dbReference type="ARBA" id="ARBA00022692"/>
    </source>
</evidence>
<comment type="caution">
    <text evidence="8">Lacks conserved residue(s) required for the propagation of feature annotation.</text>
</comment>
<feature type="transmembrane region" description="Helical" evidence="8">
    <location>
        <begin position="260"/>
        <end position="278"/>
    </location>
</feature>
<reference evidence="11" key="1">
    <citation type="submission" date="2020-02" db="EMBL/GenBank/DDBJ databases">
        <authorList>
            <person name="Scholz U."/>
            <person name="Mascher M."/>
            <person name="Fiebig A."/>
        </authorList>
    </citation>
    <scope>NUCLEOTIDE SEQUENCE</scope>
</reference>
<dbReference type="PANTHER" id="PTHR11040">
    <property type="entry name" value="ZINC/IRON TRANSPORTER"/>
    <property type="match status" value="1"/>
</dbReference>
<evidence type="ECO:0000256" key="1">
    <source>
        <dbReference type="ARBA" id="ARBA00004141"/>
    </source>
</evidence>
<organism evidence="11 12">
    <name type="scientific">Spirodela intermedia</name>
    <name type="common">Intermediate duckweed</name>
    <dbReference type="NCBI Taxonomy" id="51605"/>
    <lineage>
        <taxon>Eukaryota</taxon>
        <taxon>Viridiplantae</taxon>
        <taxon>Streptophyta</taxon>
        <taxon>Embryophyta</taxon>
        <taxon>Tracheophyta</taxon>
        <taxon>Spermatophyta</taxon>
        <taxon>Magnoliopsida</taxon>
        <taxon>Liliopsida</taxon>
        <taxon>Araceae</taxon>
        <taxon>Lemnoideae</taxon>
        <taxon>Spirodela</taxon>
    </lineage>
</organism>
<keyword evidence="5 8" id="KW-1133">Transmembrane helix</keyword>
<name>A0A7I8L6K8_SPIIN</name>
<accession>A0A7I8L6K8</accession>
<evidence type="ECO:0000256" key="10">
    <source>
        <dbReference type="SAM" id="SignalP"/>
    </source>
</evidence>
<evidence type="ECO:0000256" key="8">
    <source>
        <dbReference type="RuleBase" id="RU362088"/>
    </source>
</evidence>
<dbReference type="InterPro" id="IPR003689">
    <property type="entry name" value="ZIP"/>
</dbReference>